<dbReference type="PANTHER" id="PTHR45138:SF9">
    <property type="entry name" value="DIGUANYLATE CYCLASE DGCM-RELATED"/>
    <property type="match status" value="1"/>
</dbReference>
<dbReference type="CDD" id="cd01949">
    <property type="entry name" value="GGDEF"/>
    <property type="match status" value="1"/>
</dbReference>
<dbReference type="AlphaFoldDB" id="A0A285F629"/>
<feature type="transmembrane region" description="Helical" evidence="1">
    <location>
        <begin position="38"/>
        <end position="54"/>
    </location>
</feature>
<dbReference type="InterPro" id="IPR000160">
    <property type="entry name" value="GGDEF_dom"/>
</dbReference>
<feature type="transmembrane region" description="Helical" evidence="1">
    <location>
        <begin position="147"/>
        <end position="167"/>
    </location>
</feature>
<protein>
    <submittedName>
        <fullName evidence="3">Diguanylate cyclase (GGDEF) domain-containing protein</fullName>
    </submittedName>
</protein>
<gene>
    <name evidence="3" type="ORF">SAMN06265827_101111</name>
</gene>
<reference evidence="4" key="1">
    <citation type="submission" date="2017-09" db="EMBL/GenBank/DDBJ databases">
        <authorList>
            <person name="Varghese N."/>
            <person name="Submissions S."/>
        </authorList>
    </citation>
    <scope>NUCLEOTIDE SEQUENCE [LARGE SCALE GENOMIC DNA]</scope>
    <source>
        <strain evidence="4">MSL47</strain>
    </source>
</reference>
<evidence type="ECO:0000259" key="2">
    <source>
        <dbReference type="PROSITE" id="PS50887"/>
    </source>
</evidence>
<feature type="domain" description="GGDEF" evidence="2">
    <location>
        <begin position="203"/>
        <end position="343"/>
    </location>
</feature>
<keyword evidence="1" id="KW-0472">Membrane</keyword>
<evidence type="ECO:0000256" key="1">
    <source>
        <dbReference type="SAM" id="Phobius"/>
    </source>
</evidence>
<keyword evidence="1" id="KW-0812">Transmembrane</keyword>
<dbReference type="InterPro" id="IPR029787">
    <property type="entry name" value="Nucleotide_cyclase"/>
</dbReference>
<dbReference type="Pfam" id="PF00990">
    <property type="entry name" value="GGDEF"/>
    <property type="match status" value="1"/>
</dbReference>
<dbReference type="Proteomes" id="UP000219573">
    <property type="component" value="Unassembled WGS sequence"/>
</dbReference>
<dbReference type="InterPro" id="IPR050469">
    <property type="entry name" value="Diguanylate_Cyclase"/>
</dbReference>
<evidence type="ECO:0000313" key="3">
    <source>
        <dbReference type="EMBL" id="SNY05661.1"/>
    </source>
</evidence>
<feature type="transmembrane region" description="Helical" evidence="1">
    <location>
        <begin position="74"/>
        <end position="91"/>
    </location>
</feature>
<keyword evidence="4" id="KW-1185">Reference proteome</keyword>
<organism evidence="3 4">
    <name type="scientific">Orenia metallireducens</name>
    <dbReference type="NCBI Taxonomy" id="1413210"/>
    <lineage>
        <taxon>Bacteria</taxon>
        <taxon>Bacillati</taxon>
        <taxon>Bacillota</taxon>
        <taxon>Clostridia</taxon>
        <taxon>Halanaerobiales</taxon>
        <taxon>Halobacteroidaceae</taxon>
        <taxon>Orenia</taxon>
    </lineage>
</organism>
<feature type="transmembrane region" description="Helical" evidence="1">
    <location>
        <begin position="117"/>
        <end position="135"/>
    </location>
</feature>
<dbReference type="PANTHER" id="PTHR45138">
    <property type="entry name" value="REGULATORY COMPONENTS OF SENSORY TRANSDUCTION SYSTEM"/>
    <property type="match status" value="1"/>
</dbReference>
<dbReference type="RefSeq" id="WP_097016159.1">
    <property type="nucleotide sequence ID" value="NZ_OBDZ01000001.1"/>
</dbReference>
<accession>A0A285F629</accession>
<sequence>MERINRSIRLTTIISVIIFVIASAAITATLIMEYYNQLLPLSLSMAAIILIIIVRVKRKNNYYGLRMMSDFNKYILLTISVIFLYLTFKFFKFDFNFFSIIVFYIPLLYSLVFPNPFFTVVIAILIIDLFSGYYPEVGRYQLHGYSVGVFTASLLYACLAYLIDYLFKEKERFRNLSIKDSLTDAYNLDYILKAGEEILADKKKLGIYLLDINHFKQFNDTYGHLVGNQILIQLANFLKKELVDYTSLVGRLGGDEFVILIEDISLKESKHILNRLISDLENKSFEGDKDLSQFNISVSVGLAHCKEGNTYNIQELLNHADERMYFHKHHNFSLGTKISSKDYLSK</sequence>
<proteinExistence type="predicted"/>
<dbReference type="SUPFAM" id="SSF55073">
    <property type="entry name" value="Nucleotide cyclase"/>
    <property type="match status" value="1"/>
</dbReference>
<dbReference type="Gene3D" id="3.30.70.270">
    <property type="match status" value="1"/>
</dbReference>
<dbReference type="InterPro" id="IPR043128">
    <property type="entry name" value="Rev_trsase/Diguanyl_cyclase"/>
</dbReference>
<name>A0A285F629_9FIRM</name>
<evidence type="ECO:0000313" key="4">
    <source>
        <dbReference type="Proteomes" id="UP000219573"/>
    </source>
</evidence>
<dbReference type="PROSITE" id="PS50887">
    <property type="entry name" value="GGDEF"/>
    <property type="match status" value="1"/>
</dbReference>
<dbReference type="GO" id="GO:0052621">
    <property type="term" value="F:diguanylate cyclase activity"/>
    <property type="evidence" value="ECO:0007669"/>
    <property type="project" value="TreeGrafter"/>
</dbReference>
<dbReference type="OrthoDB" id="9798833at2"/>
<dbReference type="NCBIfam" id="TIGR00254">
    <property type="entry name" value="GGDEF"/>
    <property type="match status" value="1"/>
</dbReference>
<dbReference type="SMART" id="SM00267">
    <property type="entry name" value="GGDEF"/>
    <property type="match status" value="1"/>
</dbReference>
<feature type="transmembrane region" description="Helical" evidence="1">
    <location>
        <begin position="12"/>
        <end position="32"/>
    </location>
</feature>
<dbReference type="EMBL" id="OBDZ01000001">
    <property type="protein sequence ID" value="SNY05661.1"/>
    <property type="molecule type" value="Genomic_DNA"/>
</dbReference>
<keyword evidence="1" id="KW-1133">Transmembrane helix</keyword>